<feature type="non-terminal residue" evidence="1">
    <location>
        <position position="1"/>
    </location>
</feature>
<proteinExistence type="predicted"/>
<protein>
    <submittedName>
        <fullName evidence="1">Uncharacterized protein</fullName>
    </submittedName>
</protein>
<dbReference type="Proteomes" id="UP000247810">
    <property type="component" value="Unassembled WGS sequence"/>
</dbReference>
<dbReference type="OrthoDB" id="4991875at2759"/>
<gene>
    <name evidence="1" type="ORF">BO71DRAFT_278655</name>
</gene>
<name>A0A319D654_9EURO</name>
<dbReference type="VEuPathDB" id="FungiDB:BO71DRAFT_278655"/>
<keyword evidence="2" id="KW-1185">Reference proteome</keyword>
<accession>A0A319D654</accession>
<dbReference type="STRING" id="1448320.A0A319D654"/>
<evidence type="ECO:0000313" key="1">
    <source>
        <dbReference type="EMBL" id="PYH92651.1"/>
    </source>
</evidence>
<organism evidence="1 2">
    <name type="scientific">Aspergillus ellipticus CBS 707.79</name>
    <dbReference type="NCBI Taxonomy" id="1448320"/>
    <lineage>
        <taxon>Eukaryota</taxon>
        <taxon>Fungi</taxon>
        <taxon>Dikarya</taxon>
        <taxon>Ascomycota</taxon>
        <taxon>Pezizomycotina</taxon>
        <taxon>Eurotiomycetes</taxon>
        <taxon>Eurotiomycetidae</taxon>
        <taxon>Eurotiales</taxon>
        <taxon>Aspergillaceae</taxon>
        <taxon>Aspergillus</taxon>
        <taxon>Aspergillus subgen. Circumdati</taxon>
    </lineage>
</organism>
<evidence type="ECO:0000313" key="2">
    <source>
        <dbReference type="Proteomes" id="UP000247810"/>
    </source>
</evidence>
<reference evidence="1 2" key="1">
    <citation type="submission" date="2018-02" db="EMBL/GenBank/DDBJ databases">
        <title>The genomes of Aspergillus section Nigri reveals drivers in fungal speciation.</title>
        <authorList>
            <consortium name="DOE Joint Genome Institute"/>
            <person name="Vesth T.C."/>
            <person name="Nybo J."/>
            <person name="Theobald S."/>
            <person name="Brandl J."/>
            <person name="Frisvad J.C."/>
            <person name="Nielsen K.F."/>
            <person name="Lyhne E.K."/>
            <person name="Kogle M.E."/>
            <person name="Kuo A."/>
            <person name="Riley R."/>
            <person name="Clum A."/>
            <person name="Nolan M."/>
            <person name="Lipzen A."/>
            <person name="Salamov A."/>
            <person name="Henrissat B."/>
            <person name="Wiebenga A."/>
            <person name="De vries R.P."/>
            <person name="Grigoriev I.V."/>
            <person name="Mortensen U.H."/>
            <person name="Andersen M.R."/>
            <person name="Baker S.E."/>
        </authorList>
    </citation>
    <scope>NUCLEOTIDE SEQUENCE [LARGE SCALE GENOMIC DNA]</scope>
    <source>
        <strain evidence="1 2">CBS 707.79</strain>
    </source>
</reference>
<dbReference type="AlphaFoldDB" id="A0A319D654"/>
<feature type="non-terminal residue" evidence="1">
    <location>
        <position position="138"/>
    </location>
</feature>
<dbReference type="EMBL" id="KZ825911">
    <property type="protein sequence ID" value="PYH92651.1"/>
    <property type="molecule type" value="Genomic_DNA"/>
</dbReference>
<sequence length="138" mass="14190">QATPDPITINGYAGSIIDANADATTLVIACTAASCSIATPYTVTQGPSTFYMSQAVSSKTLGAGATVTITQDCKLTASNTATAVCKEWERAKISWDGKQTTTTASTVTTVTGTEIYSNTLVVTGGVEKLRAPRATESV</sequence>